<feature type="binding site" evidence="15">
    <location>
        <position position="1067"/>
    </location>
    <ligand>
        <name>Mg(2+)</name>
        <dbReference type="ChEBI" id="CHEBI:18420"/>
    </ligand>
</feature>
<keyword evidence="3 15" id="KW-0547">Nucleotide-binding</keyword>
<dbReference type="GO" id="GO:0003677">
    <property type="term" value="F:DNA binding"/>
    <property type="evidence" value="ECO:0007669"/>
    <property type="project" value="UniProtKB-UniRule"/>
</dbReference>
<dbReference type="HAMAP" id="MF_01485">
    <property type="entry name" value="RecB"/>
    <property type="match status" value="1"/>
</dbReference>
<dbReference type="InterPro" id="IPR011335">
    <property type="entry name" value="Restrct_endonuc-II-like"/>
</dbReference>
<gene>
    <name evidence="15 19" type="primary">recB</name>
    <name evidence="19" type="ORF">DKK78_03080</name>
</gene>
<feature type="active site" description="For nuclease activity" evidence="15">
    <location>
        <position position="1067"/>
    </location>
</feature>
<dbReference type="AlphaFoldDB" id="A0A2V4DQN1"/>
<evidence type="ECO:0000256" key="10">
    <source>
        <dbReference type="ARBA" id="ARBA00023125"/>
    </source>
</evidence>
<comment type="catalytic activity">
    <reaction evidence="14 15">
        <text>ATP + H2O = ADP + phosphate + H(+)</text>
        <dbReference type="Rhea" id="RHEA:13065"/>
        <dbReference type="ChEBI" id="CHEBI:15377"/>
        <dbReference type="ChEBI" id="CHEBI:15378"/>
        <dbReference type="ChEBI" id="CHEBI:30616"/>
        <dbReference type="ChEBI" id="CHEBI:43474"/>
        <dbReference type="ChEBI" id="CHEBI:456216"/>
        <dbReference type="EC" id="5.6.2.4"/>
    </reaction>
</comment>
<dbReference type="GO" id="GO:0009338">
    <property type="term" value="C:exodeoxyribonuclease V complex"/>
    <property type="evidence" value="ECO:0007669"/>
    <property type="project" value="TreeGrafter"/>
</dbReference>
<dbReference type="GO" id="GO:0008854">
    <property type="term" value="F:exodeoxyribonuclease V activity"/>
    <property type="evidence" value="ECO:0007669"/>
    <property type="project" value="UniProtKB-EC"/>
</dbReference>
<dbReference type="InterPro" id="IPR014016">
    <property type="entry name" value="UvrD-like_ATP-bd"/>
</dbReference>
<dbReference type="Gene3D" id="1.10.3170.10">
    <property type="entry name" value="Recbcd, chain B, domain 2"/>
    <property type="match status" value="1"/>
</dbReference>
<evidence type="ECO:0000259" key="18">
    <source>
        <dbReference type="PROSITE" id="PS51217"/>
    </source>
</evidence>
<evidence type="ECO:0000256" key="14">
    <source>
        <dbReference type="ARBA" id="ARBA00048988"/>
    </source>
</evidence>
<dbReference type="Pfam" id="PF13361">
    <property type="entry name" value="UvrD_C"/>
    <property type="match status" value="1"/>
</dbReference>
<dbReference type="RefSeq" id="WP_110447312.1">
    <property type="nucleotide sequence ID" value="NZ_CP132381.1"/>
</dbReference>
<evidence type="ECO:0000256" key="1">
    <source>
        <dbReference type="ARBA" id="ARBA00022722"/>
    </source>
</evidence>
<dbReference type="OrthoDB" id="9810135at2"/>
<comment type="domain">
    <text evidence="15">The C-terminal domain has nuclease activity and interacts with RecD. It interacts with RecA, facilitating its loading onto ssDNA.</text>
</comment>
<evidence type="ECO:0000256" key="8">
    <source>
        <dbReference type="ARBA" id="ARBA00022840"/>
    </source>
</evidence>
<dbReference type="InterPro" id="IPR011604">
    <property type="entry name" value="PDDEXK-like_dom_sf"/>
</dbReference>
<keyword evidence="2 15" id="KW-0479">Metal-binding</keyword>
<evidence type="ECO:0000313" key="19">
    <source>
        <dbReference type="EMBL" id="PXY91334.1"/>
    </source>
</evidence>
<evidence type="ECO:0000313" key="20">
    <source>
        <dbReference type="Proteomes" id="UP000247673"/>
    </source>
</evidence>
<evidence type="ECO:0000256" key="16">
    <source>
        <dbReference type="PROSITE-ProRule" id="PRU00560"/>
    </source>
</evidence>
<dbReference type="SUPFAM" id="SSF52980">
    <property type="entry name" value="Restriction endonuclease-like"/>
    <property type="match status" value="1"/>
</dbReference>
<dbReference type="PANTHER" id="PTHR11070:SF23">
    <property type="entry name" value="RECBCD ENZYME SUBUNIT RECB"/>
    <property type="match status" value="1"/>
</dbReference>
<evidence type="ECO:0000256" key="6">
    <source>
        <dbReference type="ARBA" id="ARBA00022806"/>
    </source>
</evidence>
<keyword evidence="9 15" id="KW-0460">Magnesium</keyword>
<evidence type="ECO:0000256" key="5">
    <source>
        <dbReference type="ARBA" id="ARBA00022801"/>
    </source>
</evidence>
<evidence type="ECO:0000256" key="7">
    <source>
        <dbReference type="ARBA" id="ARBA00022839"/>
    </source>
</evidence>
<comment type="function">
    <text evidence="15">A helicase/nuclease that prepares dsDNA breaks (DSB) for recombinational DNA repair. Binds to DSBs and unwinds DNA via a highly rapid and processive ATP-dependent bidirectional helicase activity. Unwinds dsDNA until it encounters a Chi (crossover hotspot instigator) sequence from the 3' direction. Cuts ssDNA a few nucleotides 3' to the Chi site. The properties and activities of the enzyme are changed at Chi. The Chi-altered holoenzyme produces a long 3'-ssDNA overhang and facilitates RecA-binding to the ssDNA for homologous DNA recombination and repair. Holoenzyme degrades any linearized DNA that is unable to undergo homologous recombination. In the holoenzyme this subunit contributes ATPase, 3'-5' helicase, exonuclease activity and loads RecA onto ssDNA.</text>
</comment>
<evidence type="ECO:0000256" key="4">
    <source>
        <dbReference type="ARBA" id="ARBA00022763"/>
    </source>
</evidence>
<comment type="subunit">
    <text evidence="15">Heterotrimer of RecB, RecC and RecD. All subunits contribute to DNA-binding. Interacts with RecA.</text>
</comment>
<keyword evidence="20" id="KW-1185">Reference proteome</keyword>
<comment type="catalytic activity">
    <reaction evidence="15">
        <text>Exonucleolytic cleavage (in the presence of ATP) in either 5'- to 3'- or 3'- to 5'-direction to yield 5'-phosphooligonucleotides.</text>
        <dbReference type="EC" id="3.1.11.5"/>
    </reaction>
</comment>
<feature type="binding site" evidence="15">
    <location>
        <position position="1054"/>
    </location>
    <ligand>
        <name>Mg(2+)</name>
        <dbReference type="ChEBI" id="CHEBI:18420"/>
    </ligand>
</feature>
<dbReference type="EC" id="5.6.2.4" evidence="15"/>
<feature type="region of interest" description="DNA-binding and helicase activity, interacts with RecC" evidence="15">
    <location>
        <begin position="1"/>
        <end position="834"/>
    </location>
</feature>
<keyword evidence="1 15" id="KW-0540">Nuclease</keyword>
<dbReference type="GO" id="GO:0043138">
    <property type="term" value="F:3'-5' DNA helicase activity"/>
    <property type="evidence" value="ECO:0007669"/>
    <property type="project" value="UniProtKB-UniRule"/>
</dbReference>
<dbReference type="GO" id="GO:0000287">
    <property type="term" value="F:magnesium ion binding"/>
    <property type="evidence" value="ECO:0007669"/>
    <property type="project" value="UniProtKB-UniRule"/>
</dbReference>
<dbReference type="Gene3D" id="3.40.50.300">
    <property type="entry name" value="P-loop containing nucleotide triphosphate hydrolases"/>
    <property type="match status" value="2"/>
</dbReference>
<evidence type="ECO:0000256" key="13">
    <source>
        <dbReference type="ARBA" id="ARBA00034617"/>
    </source>
</evidence>
<evidence type="ECO:0000256" key="9">
    <source>
        <dbReference type="ARBA" id="ARBA00022842"/>
    </source>
</evidence>
<dbReference type="InterPro" id="IPR027417">
    <property type="entry name" value="P-loop_NTPase"/>
</dbReference>
<evidence type="ECO:0000256" key="15">
    <source>
        <dbReference type="HAMAP-Rule" id="MF_01485"/>
    </source>
</evidence>
<dbReference type="SUPFAM" id="SSF52540">
    <property type="entry name" value="P-loop containing nucleoside triphosphate hydrolases"/>
    <property type="match status" value="1"/>
</dbReference>
<evidence type="ECO:0000256" key="11">
    <source>
        <dbReference type="ARBA" id="ARBA00023204"/>
    </source>
</evidence>
<dbReference type="Pfam" id="PF12705">
    <property type="entry name" value="PDDEXK_1"/>
    <property type="match status" value="1"/>
</dbReference>
<keyword evidence="4 15" id="KW-0227">DNA damage</keyword>
<organism evidence="19 20">
    <name type="scientific">Gilliamella apis</name>
    <dbReference type="NCBI Taxonomy" id="1970738"/>
    <lineage>
        <taxon>Bacteria</taxon>
        <taxon>Pseudomonadati</taxon>
        <taxon>Pseudomonadota</taxon>
        <taxon>Gammaproteobacteria</taxon>
        <taxon>Orbales</taxon>
        <taxon>Orbaceae</taxon>
        <taxon>Gilliamella</taxon>
    </lineage>
</organism>
<dbReference type="EC" id="3.1.11.5" evidence="15"/>
<proteinExistence type="inferred from homology"/>
<comment type="cofactor">
    <cofactor evidence="15">
        <name>Mg(2+)</name>
        <dbReference type="ChEBI" id="CHEBI:18420"/>
    </cofactor>
    <text evidence="15">Binds 1 Mg(2+) ion per subunit.</text>
</comment>
<dbReference type="InterPro" id="IPR004586">
    <property type="entry name" value="RecB"/>
</dbReference>
<feature type="binding site" evidence="15">
    <location>
        <position position="939"/>
    </location>
    <ligand>
        <name>Mg(2+)</name>
        <dbReference type="ChEBI" id="CHEBI:18420"/>
    </ligand>
</feature>
<dbReference type="Proteomes" id="UP000247673">
    <property type="component" value="Unassembled WGS sequence"/>
</dbReference>
<dbReference type="InterPro" id="IPR000212">
    <property type="entry name" value="DNA_helicase_UvrD/REP"/>
</dbReference>
<keyword evidence="11 15" id="KW-0234">DNA repair</keyword>
<dbReference type="EMBL" id="QGLO01000004">
    <property type="protein sequence ID" value="PXY91334.1"/>
    <property type="molecule type" value="Genomic_DNA"/>
</dbReference>
<dbReference type="GO" id="GO:0005524">
    <property type="term" value="F:ATP binding"/>
    <property type="evidence" value="ECO:0007669"/>
    <property type="project" value="UniProtKB-UniRule"/>
</dbReference>
<comment type="catalytic activity">
    <reaction evidence="13 15">
        <text>Couples ATP hydrolysis with the unwinding of duplex DNA by translocating in the 3'-5' direction.</text>
        <dbReference type="EC" id="5.6.2.4"/>
    </reaction>
</comment>
<dbReference type="PROSITE" id="PS51198">
    <property type="entry name" value="UVRD_HELICASE_ATP_BIND"/>
    <property type="match status" value="1"/>
</dbReference>
<keyword evidence="12 15" id="KW-0413">Isomerase</keyword>
<dbReference type="InterPro" id="IPR014017">
    <property type="entry name" value="DNA_helicase_UvrD-like_C"/>
</dbReference>
<reference evidence="19 20" key="1">
    <citation type="submission" date="2018-05" db="EMBL/GenBank/DDBJ databases">
        <title>Reference genomes for bee gut microbiota database.</title>
        <authorList>
            <person name="Ellegaard K.M."/>
        </authorList>
    </citation>
    <scope>NUCLEOTIDE SEQUENCE [LARGE SCALE GENOMIC DNA]</scope>
    <source>
        <strain evidence="19 20">ESL0172</strain>
    </source>
</reference>
<feature type="domain" description="UvrD-like helicase ATP-binding" evidence="17">
    <location>
        <begin position="4"/>
        <end position="454"/>
    </location>
</feature>
<keyword evidence="7 15" id="KW-0269">Exonuclease</keyword>
<evidence type="ECO:0000256" key="12">
    <source>
        <dbReference type="ARBA" id="ARBA00023235"/>
    </source>
</evidence>
<dbReference type="GO" id="GO:0016887">
    <property type="term" value="F:ATP hydrolysis activity"/>
    <property type="evidence" value="ECO:0007669"/>
    <property type="project" value="RHEA"/>
</dbReference>
<comment type="domain">
    <text evidence="15">The N-terminal DNA-binding domain is a ssDNA-dependent ATPase and has ATP-dependent 3'-5' helicase function. This domain interacts with RecC.</text>
</comment>
<feature type="region of interest" description="Nuclease activity, interacts with RecD and RecA" evidence="15">
    <location>
        <begin position="880"/>
        <end position="1161"/>
    </location>
</feature>
<dbReference type="GO" id="GO:0000724">
    <property type="term" value="P:double-strand break repair via homologous recombination"/>
    <property type="evidence" value="ECO:0007669"/>
    <property type="project" value="UniProtKB-UniRule"/>
</dbReference>
<comment type="caution">
    <text evidence="19">The sequence shown here is derived from an EMBL/GenBank/DDBJ whole genome shotgun (WGS) entry which is preliminary data.</text>
</comment>
<dbReference type="Gene3D" id="3.90.320.10">
    <property type="match status" value="1"/>
</dbReference>
<evidence type="ECO:0000256" key="3">
    <source>
        <dbReference type="ARBA" id="ARBA00022741"/>
    </source>
</evidence>
<evidence type="ECO:0000256" key="2">
    <source>
        <dbReference type="ARBA" id="ARBA00022723"/>
    </source>
</evidence>
<dbReference type="NCBIfam" id="TIGR00609">
    <property type="entry name" value="recB"/>
    <property type="match status" value="1"/>
</dbReference>
<dbReference type="Pfam" id="PF00580">
    <property type="entry name" value="UvrD-helicase"/>
    <property type="match status" value="1"/>
</dbReference>
<comment type="miscellaneous">
    <text evidence="15">In the RecBCD complex, RecB has a slow 3'-5' helicase, an exonuclease activity and loads RecA onto ssDNA, RecD has a fast 5'-3' helicase activity, while RecC stimulates the ATPase and processivity of the RecB helicase and contributes to recognition of the Chi site.</text>
</comment>
<protein>
    <recommendedName>
        <fullName evidence="15">RecBCD enzyme subunit RecB</fullName>
        <ecNumber evidence="15">3.1.11.5</ecNumber>
        <ecNumber evidence="15">5.6.2.4</ecNumber>
    </recommendedName>
    <alternativeName>
        <fullName evidence="15">DNA 3'-5' helicase subunit RecB</fullName>
    </alternativeName>
    <alternativeName>
        <fullName evidence="15">Exonuclease V subunit RecB</fullName>
        <shortName evidence="15">ExoV subunit RecB</shortName>
    </alternativeName>
    <alternativeName>
        <fullName evidence="15">Helicase/nuclease RecBCD subunit RecB</fullName>
    </alternativeName>
</protein>
<keyword evidence="6 15" id="KW-0347">Helicase</keyword>
<feature type="binding site" evidence="16">
    <location>
        <begin position="25"/>
        <end position="32"/>
    </location>
    <ligand>
        <name>ATP</name>
        <dbReference type="ChEBI" id="CHEBI:30616"/>
    </ligand>
</feature>
<keyword evidence="5 15" id="KW-0378">Hydrolase</keyword>
<accession>A0A2V4DQN1</accession>
<name>A0A2V4DQN1_9GAMM</name>
<dbReference type="InterPro" id="IPR038726">
    <property type="entry name" value="PDDEXK_AddAB-type"/>
</dbReference>
<feature type="domain" description="UvrD-like helicase C-terminal" evidence="18">
    <location>
        <begin position="484"/>
        <end position="747"/>
    </location>
</feature>
<dbReference type="PROSITE" id="PS51217">
    <property type="entry name" value="UVRD_HELICASE_CTER"/>
    <property type="match status" value="1"/>
</dbReference>
<sequence length="1161" mass="133609">MVSCSGIKKLNLFDLPLTGRTLIEASAGTGKTYSLAFIYLRLLLGIGKNSYPTPLDVNQILVVTFTKAATQELRSRIRQNIQELRLGLLKGHHDDPIYQQLIDLVDDSNQAIQKLTQAQQSMDDAAIYTIHGFCQRILTSHAFESGVLFEQTLITDEQDLKLQVVQDFWRHYFVPLDKALAYLILDYWQDPERLLSDIRPYLNFEFDEQQEEHIDISGKIQQFYQKYFQQISLIKKQWLDSIADLPEIIAQSGVNKQSYSSRNLPNWLAKVTAWAQMPIRSFKLPSELTKFSQSILIEKTKQGKNPPTHAVFERIEALCNSSIDLRGEVLMDIVKVIQKRIYIQKIKRGEMSFDDLLSQLNRALRARNGNRLAESIAKKYCVALIDEFQDTDPVQYKIFDRIYNRYPKETGLLFIGDPKQAIYSFRGADIFTYLKAKSSTGENNFTMQVNHRSSSSMVNAVNALFNHHDNPFIFENIPFLPMESAERNQQKGLIINNQEVNALTAYLLPDEVSSKTDYQEHIANCCAKQIVTWLMDPTILLKDKNGQRPITTADIAILVRTGYEAEIIQQKLTSVGVKSVYLSNRSSVFLAKEAQEVLCLLQAVLMPENESALRLALMTTLLGQTMTELEQITDDQDIWEGLIEEFKQYQIIWQYYGVLVMLRRMMKKRQLAENILASPNGERTLTNLMHLGELLQEAADELDSPHALVRWLSRQIVSPDANLENHEQRLESDENLVKIITIHKSKGLEFPIVWLPFAAQFRNSDSQFYHDKNNDYQPTYAWLLTDEIKQQIEDERLAEDLRLLYVAMTRSIFHCSVGLASLKNSQSAIDYLLKGDLRSIAKFANLVELQLPILGEQYNPELAANLSLAANVFKRKLSNSWRVTSYTELQKHNNLVGLNSTMISDWRENIPESADSLSTEEQYDIHHFPKGAYVGTLLHSIMENLTPTNADDLCANTIKKLSLSPHWLTVLSDWLQHVLATKLNKKTDQTQEGPLLADILNSQCINELQFYFPIRSAVTSKQLDSLCKEYDDLSKQCPSLDFETVQGMLKGFIDLVFEYQGKYYIVDYKSNWLGDGVEAYTESALNQVMCEHRYDLQYQIYCLALHRFLRSRLADYRYETHFGGIYYLFLRGLPKQGIFYHRPKQQFIEKLDKLFDGIDLT</sequence>
<dbReference type="GO" id="GO:0005829">
    <property type="term" value="C:cytosol"/>
    <property type="evidence" value="ECO:0007669"/>
    <property type="project" value="TreeGrafter"/>
</dbReference>
<dbReference type="CDD" id="cd22352">
    <property type="entry name" value="RecB_C-like"/>
    <property type="match status" value="1"/>
</dbReference>
<evidence type="ECO:0000259" key="17">
    <source>
        <dbReference type="PROSITE" id="PS51198"/>
    </source>
</evidence>
<keyword evidence="8 15" id="KW-0067">ATP-binding</keyword>
<dbReference type="Gene3D" id="1.10.486.10">
    <property type="entry name" value="PCRA, domain 4"/>
    <property type="match status" value="1"/>
</dbReference>
<keyword evidence="10 15" id="KW-0238">DNA-binding</keyword>
<dbReference type="PANTHER" id="PTHR11070">
    <property type="entry name" value="UVRD / RECB / PCRA DNA HELICASE FAMILY MEMBER"/>
    <property type="match status" value="1"/>
</dbReference>
<comment type="similarity">
    <text evidence="15">Belongs to the helicase family. UvrD subfamily.</text>
</comment>